<organism evidence="7 8">
    <name type="scientific">Bionectria ochroleuca</name>
    <name type="common">Gliocladium roseum</name>
    <dbReference type="NCBI Taxonomy" id="29856"/>
    <lineage>
        <taxon>Eukaryota</taxon>
        <taxon>Fungi</taxon>
        <taxon>Dikarya</taxon>
        <taxon>Ascomycota</taxon>
        <taxon>Pezizomycotina</taxon>
        <taxon>Sordariomycetes</taxon>
        <taxon>Hypocreomycetidae</taxon>
        <taxon>Hypocreales</taxon>
        <taxon>Bionectriaceae</taxon>
        <taxon>Clonostachys</taxon>
    </lineage>
</organism>
<comment type="subcellular location">
    <subcellularLocation>
        <location evidence="1">Nucleus</location>
    </subcellularLocation>
</comment>
<evidence type="ECO:0000313" key="7">
    <source>
        <dbReference type="EMBL" id="KAF9746571.1"/>
    </source>
</evidence>
<dbReference type="Pfam" id="PF00172">
    <property type="entry name" value="Zn_clus"/>
    <property type="match status" value="1"/>
</dbReference>
<evidence type="ECO:0000256" key="1">
    <source>
        <dbReference type="ARBA" id="ARBA00004123"/>
    </source>
</evidence>
<evidence type="ECO:0000313" key="8">
    <source>
        <dbReference type="Proteomes" id="UP000616885"/>
    </source>
</evidence>
<dbReference type="GO" id="GO:0005634">
    <property type="term" value="C:nucleus"/>
    <property type="evidence" value="ECO:0007669"/>
    <property type="project" value="UniProtKB-SubCell"/>
</dbReference>
<sequence length="121" mass="13232">MVSETPSEPRFSCSECKLRKVKCDRTTPSCVRCIRNGDVCHYPTVRRRNAPGMGLPSRPKISDLESRLAELEGSYAPKIMGKHRGAASSPDSRVFRRRVEFILFYGVDRSPGAASSAGAGG</sequence>
<dbReference type="EMBL" id="JADCTT010000011">
    <property type="protein sequence ID" value="KAF9746571.1"/>
    <property type="molecule type" value="Genomic_DNA"/>
</dbReference>
<keyword evidence="5" id="KW-0539">Nucleus</keyword>
<comment type="caution">
    <text evidence="7">The sequence shown here is derived from an EMBL/GenBank/DDBJ whole genome shotgun (WGS) entry which is preliminary data.</text>
</comment>
<gene>
    <name evidence="7" type="ORF">IM811_003476</name>
</gene>
<proteinExistence type="predicted"/>
<dbReference type="PRINTS" id="PR00755">
    <property type="entry name" value="AFLATOXINBRP"/>
</dbReference>
<reference evidence="7" key="1">
    <citation type="submission" date="2020-10" db="EMBL/GenBank/DDBJ databases">
        <title>High-Quality Genome Resource of Clonostachys rosea strain S41 by Oxford Nanopore Long-Read Sequencing.</title>
        <authorList>
            <person name="Wang H."/>
        </authorList>
    </citation>
    <scope>NUCLEOTIDE SEQUENCE</scope>
    <source>
        <strain evidence="7">S41</strain>
    </source>
</reference>
<dbReference type="SUPFAM" id="SSF57701">
    <property type="entry name" value="Zn2/Cys6 DNA-binding domain"/>
    <property type="match status" value="1"/>
</dbReference>
<dbReference type="InterPro" id="IPR001138">
    <property type="entry name" value="Zn2Cys6_DnaBD"/>
</dbReference>
<dbReference type="SMART" id="SM00066">
    <property type="entry name" value="GAL4"/>
    <property type="match status" value="1"/>
</dbReference>
<name>A0A8H7KAB9_BIOOC</name>
<dbReference type="CDD" id="cd00067">
    <property type="entry name" value="GAL4"/>
    <property type="match status" value="1"/>
</dbReference>
<dbReference type="InterPro" id="IPR050815">
    <property type="entry name" value="TF_fung"/>
</dbReference>
<keyword evidence="4" id="KW-0804">Transcription</keyword>
<dbReference type="Gene3D" id="4.10.240.10">
    <property type="entry name" value="Zn(2)-C6 fungal-type DNA-binding domain"/>
    <property type="match status" value="1"/>
</dbReference>
<dbReference type="AlphaFoldDB" id="A0A8H7KAB9"/>
<dbReference type="GO" id="GO:0008270">
    <property type="term" value="F:zinc ion binding"/>
    <property type="evidence" value="ECO:0007669"/>
    <property type="project" value="InterPro"/>
</dbReference>
<keyword evidence="2" id="KW-0479">Metal-binding</keyword>
<dbReference type="PROSITE" id="PS50048">
    <property type="entry name" value="ZN2_CY6_FUNGAL_2"/>
    <property type="match status" value="1"/>
</dbReference>
<dbReference type="PANTHER" id="PTHR47338">
    <property type="entry name" value="ZN(II)2CYS6 TRANSCRIPTION FACTOR (EUROFUNG)-RELATED"/>
    <property type="match status" value="1"/>
</dbReference>
<evidence type="ECO:0000256" key="3">
    <source>
        <dbReference type="ARBA" id="ARBA00023015"/>
    </source>
</evidence>
<evidence type="ECO:0000256" key="4">
    <source>
        <dbReference type="ARBA" id="ARBA00023163"/>
    </source>
</evidence>
<dbReference type="Proteomes" id="UP000616885">
    <property type="component" value="Unassembled WGS sequence"/>
</dbReference>
<protein>
    <recommendedName>
        <fullName evidence="6">Zn(2)-C6 fungal-type domain-containing protein</fullName>
    </recommendedName>
</protein>
<accession>A0A8H7KAB9</accession>
<evidence type="ECO:0000259" key="6">
    <source>
        <dbReference type="PROSITE" id="PS50048"/>
    </source>
</evidence>
<dbReference type="PANTHER" id="PTHR47338:SF5">
    <property type="entry name" value="ZN(II)2CYS6 TRANSCRIPTION FACTOR (EUROFUNG)"/>
    <property type="match status" value="1"/>
</dbReference>
<keyword evidence="3" id="KW-0805">Transcription regulation</keyword>
<dbReference type="PROSITE" id="PS00463">
    <property type="entry name" value="ZN2_CY6_FUNGAL_1"/>
    <property type="match status" value="1"/>
</dbReference>
<dbReference type="GO" id="GO:0000981">
    <property type="term" value="F:DNA-binding transcription factor activity, RNA polymerase II-specific"/>
    <property type="evidence" value="ECO:0007669"/>
    <property type="project" value="InterPro"/>
</dbReference>
<evidence type="ECO:0000256" key="2">
    <source>
        <dbReference type="ARBA" id="ARBA00022723"/>
    </source>
</evidence>
<feature type="domain" description="Zn(2)-C6 fungal-type" evidence="6">
    <location>
        <begin position="12"/>
        <end position="42"/>
    </location>
</feature>
<evidence type="ECO:0000256" key="5">
    <source>
        <dbReference type="ARBA" id="ARBA00023242"/>
    </source>
</evidence>
<dbReference type="InterPro" id="IPR036864">
    <property type="entry name" value="Zn2-C6_fun-type_DNA-bd_sf"/>
</dbReference>